<dbReference type="InterPro" id="IPR007867">
    <property type="entry name" value="GMC_OxRtase_C"/>
</dbReference>
<dbReference type="EMBL" id="LKEB01000053">
    <property type="protein sequence ID" value="ROW01792.1"/>
    <property type="molecule type" value="Genomic_DNA"/>
</dbReference>
<dbReference type="Proteomes" id="UP000285146">
    <property type="component" value="Unassembled WGS sequence"/>
</dbReference>
<dbReference type="SUPFAM" id="SSF54373">
    <property type="entry name" value="FAD-linked reductases, C-terminal domain"/>
    <property type="match status" value="1"/>
</dbReference>
<comment type="cofactor">
    <cofactor evidence="1">
        <name>FAD</name>
        <dbReference type="ChEBI" id="CHEBI:57692"/>
    </cofactor>
</comment>
<sequence length="275" mass="30817">MAQSLLKSGLETEDEQGRIGASYLPTLGRYLTEQTMTFCQIVLKRQYVEWVRDNPGYLDEGDDHTIEDAVQQHREYHPDDPLPFPFDDLDPNVYTPFSEKYPWHTQIHRDAFGYGEVPADVDQRLIVDLRFFGYVDPSRWNRITFSAKKRDGFGMPQAQSRAISHLAWPFTVSFNPLPAGPAYMNQLLTRSVIIVCGIYRAGKEVQDQDGKFDLAKTKEDSVVSKEGRVWGVSNLYLGGCGIIPTGNASNPTLTAACHAIAGADQIIRELGISGQ</sequence>
<organism evidence="7 8">
    <name type="scientific">Cytospora leucostoma</name>
    <dbReference type="NCBI Taxonomy" id="1230097"/>
    <lineage>
        <taxon>Eukaryota</taxon>
        <taxon>Fungi</taxon>
        <taxon>Dikarya</taxon>
        <taxon>Ascomycota</taxon>
        <taxon>Pezizomycotina</taxon>
        <taxon>Sordariomycetes</taxon>
        <taxon>Sordariomycetidae</taxon>
        <taxon>Diaporthales</taxon>
        <taxon>Cytosporaceae</taxon>
        <taxon>Cytospora</taxon>
    </lineage>
</organism>
<protein>
    <recommendedName>
        <fullName evidence="6">Glucose-methanol-choline oxidoreductase C-terminal domain-containing protein</fullName>
    </recommendedName>
</protein>
<dbReference type="PANTHER" id="PTHR42784">
    <property type="entry name" value="PYRANOSE 2-OXIDASE"/>
    <property type="match status" value="1"/>
</dbReference>
<dbReference type="InParanoid" id="A0A423WEI0"/>
<keyword evidence="4" id="KW-0274">FAD</keyword>
<dbReference type="AlphaFoldDB" id="A0A423WEI0"/>
<keyword evidence="8" id="KW-1185">Reference proteome</keyword>
<comment type="similarity">
    <text evidence="2">Belongs to the GMC oxidoreductase family.</text>
</comment>
<dbReference type="Gene3D" id="3.50.50.60">
    <property type="entry name" value="FAD/NAD(P)-binding domain"/>
    <property type="match status" value="1"/>
</dbReference>
<dbReference type="OrthoDB" id="269227at2759"/>
<keyword evidence="5" id="KW-0560">Oxidoreductase</keyword>
<dbReference type="InterPro" id="IPR051473">
    <property type="entry name" value="P2Ox-like"/>
</dbReference>
<evidence type="ECO:0000259" key="6">
    <source>
        <dbReference type="Pfam" id="PF05199"/>
    </source>
</evidence>
<evidence type="ECO:0000256" key="3">
    <source>
        <dbReference type="ARBA" id="ARBA00022630"/>
    </source>
</evidence>
<reference evidence="7 8" key="1">
    <citation type="submission" date="2015-09" db="EMBL/GenBank/DDBJ databases">
        <title>Host preference determinants of Valsa canker pathogens revealed by comparative genomics.</title>
        <authorList>
            <person name="Yin Z."/>
            <person name="Huang L."/>
        </authorList>
    </citation>
    <scope>NUCLEOTIDE SEQUENCE [LARGE SCALE GENOMIC DNA]</scope>
    <source>
        <strain evidence="7 8">SXYLt</strain>
    </source>
</reference>
<dbReference type="GO" id="GO:0016614">
    <property type="term" value="F:oxidoreductase activity, acting on CH-OH group of donors"/>
    <property type="evidence" value="ECO:0007669"/>
    <property type="project" value="InterPro"/>
</dbReference>
<name>A0A423WEI0_9PEZI</name>
<feature type="domain" description="Glucose-methanol-choline oxidoreductase C-terminal" evidence="6">
    <location>
        <begin position="170"/>
        <end position="258"/>
    </location>
</feature>
<dbReference type="InterPro" id="IPR036188">
    <property type="entry name" value="FAD/NAD-bd_sf"/>
</dbReference>
<dbReference type="SUPFAM" id="SSF51905">
    <property type="entry name" value="FAD/NAD(P)-binding domain"/>
    <property type="match status" value="1"/>
</dbReference>
<evidence type="ECO:0000313" key="8">
    <source>
        <dbReference type="Proteomes" id="UP000285146"/>
    </source>
</evidence>
<gene>
    <name evidence="7" type="ORF">VPNG_07782</name>
</gene>
<evidence type="ECO:0000256" key="2">
    <source>
        <dbReference type="ARBA" id="ARBA00010790"/>
    </source>
</evidence>
<evidence type="ECO:0000313" key="7">
    <source>
        <dbReference type="EMBL" id="ROW01792.1"/>
    </source>
</evidence>
<evidence type="ECO:0000256" key="1">
    <source>
        <dbReference type="ARBA" id="ARBA00001974"/>
    </source>
</evidence>
<comment type="caution">
    <text evidence="7">The sequence shown here is derived from an EMBL/GenBank/DDBJ whole genome shotgun (WGS) entry which is preliminary data.</text>
</comment>
<dbReference type="Pfam" id="PF05199">
    <property type="entry name" value="GMC_oxred_C"/>
    <property type="match status" value="1"/>
</dbReference>
<keyword evidence="3" id="KW-0285">Flavoprotein</keyword>
<proteinExistence type="inferred from homology"/>
<dbReference type="PANTHER" id="PTHR42784:SF1">
    <property type="entry name" value="PYRANOSE 2-OXIDASE"/>
    <property type="match status" value="1"/>
</dbReference>
<dbReference type="STRING" id="1230097.A0A423WEI0"/>
<evidence type="ECO:0000256" key="5">
    <source>
        <dbReference type="ARBA" id="ARBA00023002"/>
    </source>
</evidence>
<accession>A0A423WEI0</accession>
<evidence type="ECO:0000256" key="4">
    <source>
        <dbReference type="ARBA" id="ARBA00022827"/>
    </source>
</evidence>